<keyword evidence="8" id="KW-0411">Iron-sulfur</keyword>
<dbReference type="CDD" id="cd06214">
    <property type="entry name" value="PA_degradation_oxidoreductase_like"/>
    <property type="match status" value="1"/>
</dbReference>
<dbReference type="PROSITE" id="PS00197">
    <property type="entry name" value="2FE2S_FER_1"/>
    <property type="match status" value="1"/>
</dbReference>
<gene>
    <name evidence="13" type="ORF">NNL22_00975</name>
</gene>
<evidence type="ECO:0000256" key="2">
    <source>
        <dbReference type="ARBA" id="ARBA00022630"/>
    </source>
</evidence>
<evidence type="ECO:0000256" key="6">
    <source>
        <dbReference type="ARBA" id="ARBA00023002"/>
    </source>
</evidence>
<dbReference type="SUPFAM" id="SSF54292">
    <property type="entry name" value="2Fe-2S ferredoxin-like"/>
    <property type="match status" value="1"/>
</dbReference>
<keyword evidence="14" id="KW-1185">Reference proteome</keyword>
<evidence type="ECO:0000256" key="9">
    <source>
        <dbReference type="ARBA" id="ARBA00023075"/>
    </source>
</evidence>
<dbReference type="GO" id="GO:0051537">
    <property type="term" value="F:2 iron, 2 sulfur cluster binding"/>
    <property type="evidence" value="ECO:0007669"/>
    <property type="project" value="UniProtKB-KW"/>
</dbReference>
<dbReference type="GO" id="GO:0050660">
    <property type="term" value="F:flavin adenine dinucleotide binding"/>
    <property type="evidence" value="ECO:0007669"/>
    <property type="project" value="TreeGrafter"/>
</dbReference>
<dbReference type="CDD" id="cd00207">
    <property type="entry name" value="fer2"/>
    <property type="match status" value="1"/>
</dbReference>
<dbReference type="InterPro" id="IPR036010">
    <property type="entry name" value="2Fe-2S_ferredoxin-like_sf"/>
</dbReference>
<dbReference type="SUPFAM" id="SSF63380">
    <property type="entry name" value="Riboflavin synthase domain-like"/>
    <property type="match status" value="1"/>
</dbReference>
<dbReference type="GO" id="GO:0046872">
    <property type="term" value="F:metal ion binding"/>
    <property type="evidence" value="ECO:0007669"/>
    <property type="project" value="UniProtKB-KW"/>
</dbReference>
<dbReference type="RefSeq" id="WP_251810979.1">
    <property type="nucleotide sequence ID" value="NZ_CP101527.1"/>
</dbReference>
<evidence type="ECO:0000256" key="3">
    <source>
        <dbReference type="ARBA" id="ARBA00022714"/>
    </source>
</evidence>
<keyword evidence="3" id="KW-0001">2Fe-2S</keyword>
<evidence type="ECO:0000256" key="7">
    <source>
        <dbReference type="ARBA" id="ARBA00023004"/>
    </source>
</evidence>
<evidence type="ECO:0000256" key="1">
    <source>
        <dbReference type="ARBA" id="ARBA00001974"/>
    </source>
</evidence>
<dbReference type="PANTHER" id="PTHR47354">
    <property type="entry name" value="NADH OXIDOREDUCTASE HCR"/>
    <property type="match status" value="1"/>
</dbReference>
<dbReference type="Pfam" id="PF00970">
    <property type="entry name" value="FAD_binding_6"/>
    <property type="match status" value="1"/>
</dbReference>
<dbReference type="InterPro" id="IPR006058">
    <property type="entry name" value="2Fe2S_fd_BS"/>
</dbReference>
<dbReference type="InterPro" id="IPR001041">
    <property type="entry name" value="2Fe-2S_ferredoxin-type"/>
</dbReference>
<dbReference type="InterPro" id="IPR001433">
    <property type="entry name" value="OxRdtase_FAD/NAD-bd"/>
</dbReference>
<feature type="domain" description="FAD-binding FR-type" evidence="12">
    <location>
        <begin position="9"/>
        <end position="113"/>
    </location>
</feature>
<evidence type="ECO:0000256" key="10">
    <source>
        <dbReference type="ARBA" id="ARBA00034078"/>
    </source>
</evidence>
<comment type="cofactor">
    <cofactor evidence="10">
        <name>[2Fe-2S] cluster</name>
        <dbReference type="ChEBI" id="CHEBI:190135"/>
    </cofactor>
</comment>
<evidence type="ECO:0000313" key="13">
    <source>
        <dbReference type="EMBL" id="UZW75212.1"/>
    </source>
</evidence>
<dbReference type="InterPro" id="IPR039261">
    <property type="entry name" value="FNR_nucleotide-bd"/>
</dbReference>
<dbReference type="Pfam" id="PF00111">
    <property type="entry name" value="Fer2"/>
    <property type="match status" value="1"/>
</dbReference>
<comment type="cofactor">
    <cofactor evidence="1">
        <name>FAD</name>
        <dbReference type="ChEBI" id="CHEBI:57692"/>
    </cofactor>
</comment>
<evidence type="ECO:0000256" key="5">
    <source>
        <dbReference type="ARBA" id="ARBA00022827"/>
    </source>
</evidence>
<evidence type="ECO:0000259" key="12">
    <source>
        <dbReference type="PROSITE" id="PS51384"/>
    </source>
</evidence>
<dbReference type="InterPro" id="IPR008333">
    <property type="entry name" value="Cbr1-like_FAD-bd_dom"/>
</dbReference>
<keyword evidence="4" id="KW-0479">Metal-binding</keyword>
<proteinExistence type="predicted"/>
<dbReference type="EMBL" id="CP101527">
    <property type="protein sequence ID" value="UZW75212.1"/>
    <property type="molecule type" value="Genomic_DNA"/>
</dbReference>
<evidence type="ECO:0000256" key="8">
    <source>
        <dbReference type="ARBA" id="ARBA00023014"/>
    </source>
</evidence>
<dbReference type="SUPFAM" id="SSF52343">
    <property type="entry name" value="Ferredoxin reductase-like, C-terminal NADP-linked domain"/>
    <property type="match status" value="1"/>
</dbReference>
<dbReference type="KEGG" id="asem:NNL22_00975"/>
<dbReference type="GO" id="GO:0016491">
    <property type="term" value="F:oxidoreductase activity"/>
    <property type="evidence" value="ECO:0007669"/>
    <property type="project" value="UniProtKB-KW"/>
</dbReference>
<dbReference type="InterPro" id="IPR012675">
    <property type="entry name" value="Beta-grasp_dom_sf"/>
</dbReference>
<dbReference type="InterPro" id="IPR050415">
    <property type="entry name" value="MRET"/>
</dbReference>
<sequence>MLETKTIDTTFYKLPLIEVRPLTSDSVKLTFGVPKELKVAYRFVPGQYLTLRSVIDGKRVSRCYSICSSADSGELSVAIRRVKGGLFSSHAVSQFAVNDVVEVMPPMGQFMLSSDRKGSFLDIGTRSTERGTTLVTERCYAAVAGGSGITPILSMITTVMSVEPQSHFVLFYANRSERTMMFRDELKAIQRQCKGRFHLVSIYSDSAETEPLIHHAVASVLEPNTTGLAQTSADIIPPNLKILLQQLPDLMSADSWYLCGPQAMTDRLKQVLAESGVDESRIQRELFTADTRESVLVSPRDEDKSELCSQIKVIFEGLSIEFHLEQEGEVVLNEALKHRDDLPHACQFGACGTCRAKIISGSAVMKENMALEDEEVEEGYVLTCQAQPTSRVLALSFDE</sequence>
<keyword evidence="9" id="KW-0830">Ubiquinone</keyword>
<protein>
    <submittedName>
        <fullName evidence="13">FAD-binding oxidoreductase</fullName>
    </submittedName>
</protein>
<name>A0A9E8HJA7_9ALTE</name>
<feature type="domain" description="2Fe-2S ferredoxin-type" evidence="11">
    <location>
        <begin position="309"/>
        <end position="399"/>
    </location>
</feature>
<evidence type="ECO:0000313" key="14">
    <source>
        <dbReference type="Proteomes" id="UP001164472"/>
    </source>
</evidence>
<keyword evidence="7" id="KW-0408">Iron</keyword>
<dbReference type="Pfam" id="PF00175">
    <property type="entry name" value="NAD_binding_1"/>
    <property type="match status" value="1"/>
</dbReference>
<dbReference type="PANTHER" id="PTHR47354:SF8">
    <property type="entry name" value="1,2-PHENYLACETYL-COA EPOXIDASE, SUBUNIT E"/>
    <property type="match status" value="1"/>
</dbReference>
<dbReference type="InterPro" id="IPR017927">
    <property type="entry name" value="FAD-bd_FR_type"/>
</dbReference>
<keyword evidence="5" id="KW-0274">FAD</keyword>
<organism evidence="13 14">
    <name type="scientific">Alkalimarinus sediminis</name>
    <dbReference type="NCBI Taxonomy" id="1632866"/>
    <lineage>
        <taxon>Bacteria</taxon>
        <taxon>Pseudomonadati</taxon>
        <taxon>Pseudomonadota</taxon>
        <taxon>Gammaproteobacteria</taxon>
        <taxon>Alteromonadales</taxon>
        <taxon>Alteromonadaceae</taxon>
        <taxon>Alkalimarinus</taxon>
    </lineage>
</organism>
<reference evidence="13" key="1">
    <citation type="submission" date="2022-07" db="EMBL/GenBank/DDBJ databases">
        <title>Alkalimarinus sp. nov., isolated from gut of a Alitta virens.</title>
        <authorList>
            <person name="Yang A.I."/>
            <person name="Shin N.-R."/>
        </authorList>
    </citation>
    <scope>NUCLEOTIDE SEQUENCE</scope>
    <source>
        <strain evidence="13">FA028</strain>
    </source>
</reference>
<dbReference type="PROSITE" id="PS51384">
    <property type="entry name" value="FAD_FR"/>
    <property type="match status" value="1"/>
</dbReference>
<dbReference type="Gene3D" id="3.10.20.30">
    <property type="match status" value="1"/>
</dbReference>
<keyword evidence="6" id="KW-0560">Oxidoreductase</keyword>
<dbReference type="AlphaFoldDB" id="A0A9E8HJA7"/>
<dbReference type="PROSITE" id="PS51085">
    <property type="entry name" value="2FE2S_FER_2"/>
    <property type="match status" value="1"/>
</dbReference>
<dbReference type="Gene3D" id="2.40.30.10">
    <property type="entry name" value="Translation factors"/>
    <property type="match status" value="1"/>
</dbReference>
<accession>A0A9E8HJA7</accession>
<dbReference type="Proteomes" id="UP001164472">
    <property type="component" value="Chromosome"/>
</dbReference>
<evidence type="ECO:0000259" key="11">
    <source>
        <dbReference type="PROSITE" id="PS51085"/>
    </source>
</evidence>
<dbReference type="InterPro" id="IPR017938">
    <property type="entry name" value="Riboflavin_synthase-like_b-brl"/>
</dbReference>
<dbReference type="Gene3D" id="3.40.50.80">
    <property type="entry name" value="Nucleotide-binding domain of ferredoxin-NADP reductase (FNR) module"/>
    <property type="match status" value="1"/>
</dbReference>
<evidence type="ECO:0000256" key="4">
    <source>
        <dbReference type="ARBA" id="ARBA00022723"/>
    </source>
</evidence>
<keyword evidence="2" id="KW-0285">Flavoprotein</keyword>